<dbReference type="SUPFAM" id="SSF57667">
    <property type="entry name" value="beta-beta-alpha zinc fingers"/>
    <property type="match status" value="1"/>
</dbReference>
<dbReference type="InterPro" id="IPR036236">
    <property type="entry name" value="Znf_C2H2_sf"/>
</dbReference>
<feature type="domain" description="C2H2-type" evidence="10">
    <location>
        <begin position="1352"/>
        <end position="1380"/>
    </location>
</feature>
<evidence type="ECO:0000256" key="2">
    <source>
        <dbReference type="ARBA" id="ARBA00022723"/>
    </source>
</evidence>
<feature type="region of interest" description="Disordered" evidence="8">
    <location>
        <begin position="940"/>
        <end position="964"/>
    </location>
</feature>
<keyword evidence="2" id="KW-0479">Metal-binding</keyword>
<evidence type="ECO:0000256" key="4">
    <source>
        <dbReference type="ARBA" id="ARBA00022771"/>
    </source>
</evidence>
<evidence type="ECO:0000256" key="7">
    <source>
        <dbReference type="PROSITE-ProRule" id="PRU00042"/>
    </source>
</evidence>
<reference evidence="11" key="2">
    <citation type="submission" date="2024-01" db="EMBL/GenBank/DDBJ databases">
        <authorList>
            <person name="He J."/>
            <person name="Wang M."/>
            <person name="Zheng J."/>
            <person name="Liu Z."/>
        </authorList>
    </citation>
    <scope>NUCLEOTIDE SEQUENCE</scope>
    <source>
        <strain evidence="11">ZL_2023a</strain>
        <tissue evidence="11">Muscle</tissue>
    </source>
</reference>
<dbReference type="Pfam" id="PF00651">
    <property type="entry name" value="BTB"/>
    <property type="match status" value="1"/>
</dbReference>
<evidence type="ECO:0000256" key="8">
    <source>
        <dbReference type="SAM" id="MobiDB-lite"/>
    </source>
</evidence>
<keyword evidence="12" id="KW-1185">Reference proteome</keyword>
<dbReference type="Gene3D" id="3.30.160.60">
    <property type="entry name" value="Classic Zinc Finger"/>
    <property type="match status" value="2"/>
</dbReference>
<organism evidence="11 12">
    <name type="scientific">Cherax quadricarinatus</name>
    <name type="common">Australian red claw crayfish</name>
    <dbReference type="NCBI Taxonomy" id="27406"/>
    <lineage>
        <taxon>Eukaryota</taxon>
        <taxon>Metazoa</taxon>
        <taxon>Ecdysozoa</taxon>
        <taxon>Arthropoda</taxon>
        <taxon>Crustacea</taxon>
        <taxon>Multicrustacea</taxon>
        <taxon>Malacostraca</taxon>
        <taxon>Eumalacostraca</taxon>
        <taxon>Eucarida</taxon>
        <taxon>Decapoda</taxon>
        <taxon>Pleocyemata</taxon>
        <taxon>Astacidea</taxon>
        <taxon>Parastacoidea</taxon>
        <taxon>Parastacidae</taxon>
        <taxon>Cherax</taxon>
    </lineage>
</organism>
<dbReference type="GO" id="GO:0008270">
    <property type="term" value="F:zinc ion binding"/>
    <property type="evidence" value="ECO:0007669"/>
    <property type="project" value="UniProtKB-KW"/>
</dbReference>
<keyword evidence="6" id="KW-0539">Nucleus</keyword>
<comment type="subcellular location">
    <subcellularLocation>
        <location evidence="1">Nucleus</location>
    </subcellularLocation>
</comment>
<dbReference type="PROSITE" id="PS50097">
    <property type="entry name" value="BTB"/>
    <property type="match status" value="1"/>
</dbReference>
<feature type="region of interest" description="Disordered" evidence="8">
    <location>
        <begin position="1062"/>
        <end position="1096"/>
    </location>
</feature>
<evidence type="ECO:0000256" key="5">
    <source>
        <dbReference type="ARBA" id="ARBA00022833"/>
    </source>
</evidence>
<evidence type="ECO:0000313" key="11">
    <source>
        <dbReference type="EMBL" id="KAK8743217.1"/>
    </source>
</evidence>
<feature type="compositionally biased region" description="Polar residues" evidence="8">
    <location>
        <begin position="1081"/>
        <end position="1091"/>
    </location>
</feature>
<feature type="domain" description="BTB" evidence="9">
    <location>
        <begin position="504"/>
        <end position="569"/>
    </location>
</feature>
<feature type="region of interest" description="Disordered" evidence="8">
    <location>
        <begin position="650"/>
        <end position="696"/>
    </location>
</feature>
<feature type="compositionally biased region" description="Basic and acidic residues" evidence="8">
    <location>
        <begin position="1069"/>
        <end position="1080"/>
    </location>
</feature>
<dbReference type="PANTHER" id="PTHR24394:SF38">
    <property type="entry name" value="CENTROSOME-ASSOCIATED ZINC FINGER PROTEIN CP190"/>
    <property type="match status" value="1"/>
</dbReference>
<comment type="caution">
    <text evidence="11">The sequence shown here is derived from an EMBL/GenBank/DDBJ whole genome shotgun (WGS) entry which is preliminary data.</text>
</comment>
<gene>
    <name evidence="11" type="ORF">OTU49_001311</name>
</gene>
<feature type="domain" description="C2H2-type" evidence="10">
    <location>
        <begin position="1320"/>
        <end position="1348"/>
    </location>
</feature>
<feature type="compositionally biased region" description="Polar residues" evidence="8">
    <location>
        <begin position="650"/>
        <end position="668"/>
    </location>
</feature>
<dbReference type="PROSITE" id="PS50157">
    <property type="entry name" value="ZINC_FINGER_C2H2_2"/>
    <property type="match status" value="2"/>
</dbReference>
<keyword evidence="3" id="KW-0677">Repeat</keyword>
<reference evidence="11 12" key="1">
    <citation type="journal article" date="2024" name="BMC Genomics">
        <title>Genome assembly of redclaw crayfish (Cherax quadricarinatus) provides insights into its immune adaptation and hypoxia tolerance.</title>
        <authorList>
            <person name="Liu Z."/>
            <person name="Zheng J."/>
            <person name="Li H."/>
            <person name="Fang K."/>
            <person name="Wang S."/>
            <person name="He J."/>
            <person name="Zhou D."/>
            <person name="Weng S."/>
            <person name="Chi M."/>
            <person name="Gu Z."/>
            <person name="He J."/>
            <person name="Li F."/>
            <person name="Wang M."/>
        </authorList>
    </citation>
    <scope>NUCLEOTIDE SEQUENCE [LARGE SCALE GENOMIC DNA]</scope>
    <source>
        <strain evidence="11">ZL_2023a</strain>
    </source>
</reference>
<accession>A0AAW0XUS2</accession>
<feature type="region of interest" description="Disordered" evidence="8">
    <location>
        <begin position="1642"/>
        <end position="1662"/>
    </location>
</feature>
<dbReference type="SMART" id="SM00225">
    <property type="entry name" value="BTB"/>
    <property type="match status" value="1"/>
</dbReference>
<dbReference type="GO" id="GO:0005634">
    <property type="term" value="C:nucleus"/>
    <property type="evidence" value="ECO:0007669"/>
    <property type="project" value="UniProtKB-SubCell"/>
</dbReference>
<keyword evidence="5" id="KW-0862">Zinc</keyword>
<feature type="compositionally biased region" description="Polar residues" evidence="8">
    <location>
        <begin position="940"/>
        <end position="956"/>
    </location>
</feature>
<dbReference type="Gene3D" id="3.30.710.10">
    <property type="entry name" value="Potassium Channel Kv1.1, Chain A"/>
    <property type="match status" value="1"/>
</dbReference>
<name>A0AAW0XUS2_CHEQU</name>
<dbReference type="InterPro" id="IPR013087">
    <property type="entry name" value="Znf_C2H2_type"/>
</dbReference>
<evidence type="ECO:0000256" key="1">
    <source>
        <dbReference type="ARBA" id="ARBA00004123"/>
    </source>
</evidence>
<proteinExistence type="predicted"/>
<feature type="region of interest" description="Disordered" evidence="8">
    <location>
        <begin position="126"/>
        <end position="147"/>
    </location>
</feature>
<dbReference type="InterPro" id="IPR000210">
    <property type="entry name" value="BTB/POZ_dom"/>
</dbReference>
<dbReference type="SUPFAM" id="SSF54695">
    <property type="entry name" value="POZ domain"/>
    <property type="match status" value="1"/>
</dbReference>
<evidence type="ECO:0000256" key="3">
    <source>
        <dbReference type="ARBA" id="ARBA00022737"/>
    </source>
</evidence>
<dbReference type="Proteomes" id="UP001445076">
    <property type="component" value="Unassembled WGS sequence"/>
</dbReference>
<dbReference type="EMBL" id="JARKIK010000025">
    <property type="protein sequence ID" value="KAK8743218.1"/>
    <property type="molecule type" value="Genomic_DNA"/>
</dbReference>
<dbReference type="PANTHER" id="PTHR24394">
    <property type="entry name" value="ZINC FINGER PROTEIN"/>
    <property type="match status" value="1"/>
</dbReference>
<evidence type="ECO:0008006" key="13">
    <source>
        <dbReference type="Google" id="ProtNLM"/>
    </source>
</evidence>
<evidence type="ECO:0000259" key="10">
    <source>
        <dbReference type="PROSITE" id="PS50157"/>
    </source>
</evidence>
<evidence type="ECO:0000256" key="6">
    <source>
        <dbReference type="ARBA" id="ARBA00023242"/>
    </source>
</evidence>
<feature type="compositionally biased region" description="Acidic residues" evidence="8">
    <location>
        <begin position="685"/>
        <end position="696"/>
    </location>
</feature>
<evidence type="ECO:0000259" key="9">
    <source>
        <dbReference type="PROSITE" id="PS50097"/>
    </source>
</evidence>
<evidence type="ECO:0000313" key="12">
    <source>
        <dbReference type="Proteomes" id="UP001445076"/>
    </source>
</evidence>
<keyword evidence="4 7" id="KW-0863">Zinc-finger</keyword>
<dbReference type="GO" id="GO:0000981">
    <property type="term" value="F:DNA-binding transcription factor activity, RNA polymerase II-specific"/>
    <property type="evidence" value="ECO:0007669"/>
    <property type="project" value="TreeGrafter"/>
</dbReference>
<dbReference type="SMART" id="SM00355">
    <property type="entry name" value="ZnF_C2H2"/>
    <property type="match status" value="6"/>
</dbReference>
<dbReference type="PROSITE" id="PS00028">
    <property type="entry name" value="ZINC_FINGER_C2H2_1"/>
    <property type="match status" value="1"/>
</dbReference>
<sequence length="1698" mass="186825">MATKNKTPRKRNRKCLEINDKDQDPPLIIANIKRRRKTRDRIKSVNKNKIGNVELLGNCVAKTNVCKTATSVVTLCRHSSSNSCWENSTNTGSVFNVPSAKKEYNFKNNVRKTYASGNRQMHLKTDKERLKRSSKPKSSLPDISGNKDRFINEIEENKIKEEDLSKSSENNNMKDSVFSLEGYSHKVQVGIPARDDAVIKGDSIHDKTQSSDMFKSQVVDEWKCENNCTVHVTCDCSQESKTFIENNAKKISKTSVSENLKVNDSEMTKESYSVLSSISSSIPLPCGYHSLPTTIQPVSSSGVPVPPVMPTLNANTSAIAAITTPITCPVLPEMTRDSFSEVGAPHSNTNPEAHSFGVVSSASSFACSSHNMLHHVSSSPTYSMIAVDRNHLHESTLNCNATCTENHRSTQLEHHVAEKDISSIPLVHIDDDSDSLSTEKDNFPVSVVSCSPDAFMSEWGTISDCPVTPSNRQDHTFSTPLRVDNWATYLLHRLQLLYEHQQECDLMMKFSCGETLKVHRAIVSACTSLMLDPHPVHREEELMMPSDLSYASVEPVIRFVYSGHLDVRGSRKEMRAIYAAAQKLQVPLLTRLMDRRFPFLSPSHRIKTRLPVWKRSEKLLQQNKQHAGKGSGNILSSRALFPSTTPLTSHQLSALSGESSSADLTKSGESVETKDAAEDTSLTVEENEEEGEEDEGQLGSVYLLLTNSQKIAQANAAVRRKKPTEEARPTRFELEEDAENAPVRSATWSSKNSSLSPFFVATSAHSEDGITSCSSSYSSTESMSLSPLDVSLFTSSRSPLCTSRYNLSLNSSSGTVSLMTSNHNSSSQDPFSLLTQVVSEEQSADSKIEEGTINRIQDSTFSTTTTTTLKSFKEQRMAIDDHDNIGDDDIEKDGEELMEKISSICKQLEERDSDENEPNGKEVYVSCDYKMEMMDCEIPSTNNHSQVSPFTEGENSSDSRDSFVLSNTSVPVKSILKKKKDKNNTNKFKKRVSFPLDENNELINEVATYSHAKEPAQSLIEVQKTVGSFKSSSSSSSPVKLTLSLKNKVLVNLSLDDCEAKVSESPCQENERGKKKKDDIFSSQSANQGQVNKGDMSNHAKIISEVLKKYPHLVKDKKNIRLKILKKGSDKGGGGKLVKSKVQYLVLSDNDSKTKTSTKLSKTTLSSVSKMESNTLPRSTHSAQTFECPECEDTVFLTYFTFKKHVLAEHKDKSSTILSSIENVPYACYTCFLNEPLEFSDYCSYQQHMKDVHSKSETRLCSICGFRPGRKLELAYHQYTEHNKIPRNVTFPKCDLCDHVAMNDAALLKHRSQHTNADNYTCSVCGVEFCSFGALQGHMQTKLCQNKPSISHKCPHCPLTFARSYNLKAHCKSSHRAIQTTVQIAPGSAGEQIISCKHEAKPIELSEAHKVTETNLSSNIEQGKLNVEGMCEALTSMNSQSSSEAEALSTVANSLAASLGLPEETVNHYMYNQGGKLEFPGSLDDEKYDDSINRPGGVNVHLVDTTASVSGYQGELSLCHDRTYTSQAPMPSTTNVGTLYSVGVVSSHIVSNHLLPGQILPSQMLQGEGCVSTAGGSVLGAPSHSWTYVTYQVPATTEDIPTVITEAAALNNTSITQHQGTSVMTPNEGTTAMVSEQDIRVESATRGSSSNNSNGTESECEPENPLVVMANTAAQADISHSSNLSAAHAYDAFSTQFE</sequence>
<protein>
    <recommendedName>
        <fullName evidence="13">BTB domain-containing protein</fullName>
    </recommendedName>
</protein>
<dbReference type="InterPro" id="IPR011333">
    <property type="entry name" value="SKP1/BTB/POZ_sf"/>
</dbReference>
<dbReference type="EMBL" id="JARKIK010000025">
    <property type="protein sequence ID" value="KAK8743217.1"/>
    <property type="molecule type" value="Genomic_DNA"/>
</dbReference>